<gene>
    <name evidence="2" type="ORF">EJ04DRAFT_489329</name>
</gene>
<dbReference type="CDD" id="cd11577">
    <property type="entry name" value="GH71"/>
    <property type="match status" value="1"/>
</dbReference>
<dbReference type="EMBL" id="ML996122">
    <property type="protein sequence ID" value="KAF2736730.1"/>
    <property type="molecule type" value="Genomic_DNA"/>
</dbReference>
<evidence type="ECO:0000313" key="3">
    <source>
        <dbReference type="Proteomes" id="UP000799444"/>
    </source>
</evidence>
<feature type="signal peptide" evidence="1">
    <location>
        <begin position="1"/>
        <end position="21"/>
    </location>
</feature>
<accession>A0A9P4R244</accession>
<feature type="chain" id="PRO_5040135468" evidence="1">
    <location>
        <begin position="22"/>
        <end position="487"/>
    </location>
</feature>
<keyword evidence="3" id="KW-1185">Reference proteome</keyword>
<dbReference type="Pfam" id="PF03659">
    <property type="entry name" value="Glyco_hydro_71"/>
    <property type="match status" value="1"/>
</dbReference>
<dbReference type="GO" id="GO:0051118">
    <property type="term" value="F:glucan endo-1,3-alpha-glucosidase activity"/>
    <property type="evidence" value="ECO:0007669"/>
    <property type="project" value="InterPro"/>
</dbReference>
<reference evidence="2" key="1">
    <citation type="journal article" date="2020" name="Stud. Mycol.">
        <title>101 Dothideomycetes genomes: a test case for predicting lifestyles and emergence of pathogens.</title>
        <authorList>
            <person name="Haridas S."/>
            <person name="Albert R."/>
            <person name="Binder M."/>
            <person name="Bloem J."/>
            <person name="Labutti K."/>
            <person name="Salamov A."/>
            <person name="Andreopoulos B."/>
            <person name="Baker S."/>
            <person name="Barry K."/>
            <person name="Bills G."/>
            <person name="Bluhm B."/>
            <person name="Cannon C."/>
            <person name="Castanera R."/>
            <person name="Culley D."/>
            <person name="Daum C."/>
            <person name="Ezra D."/>
            <person name="Gonzalez J."/>
            <person name="Henrissat B."/>
            <person name="Kuo A."/>
            <person name="Liang C."/>
            <person name="Lipzen A."/>
            <person name="Lutzoni F."/>
            <person name="Magnuson J."/>
            <person name="Mondo S."/>
            <person name="Nolan M."/>
            <person name="Ohm R."/>
            <person name="Pangilinan J."/>
            <person name="Park H.-J."/>
            <person name="Ramirez L."/>
            <person name="Alfaro M."/>
            <person name="Sun H."/>
            <person name="Tritt A."/>
            <person name="Yoshinaga Y."/>
            <person name="Zwiers L.-H."/>
            <person name="Turgeon B."/>
            <person name="Goodwin S."/>
            <person name="Spatafora J."/>
            <person name="Crous P."/>
            <person name="Grigoriev I."/>
        </authorList>
    </citation>
    <scope>NUCLEOTIDE SEQUENCE</scope>
    <source>
        <strain evidence="2">CBS 125425</strain>
    </source>
</reference>
<evidence type="ECO:0000256" key="1">
    <source>
        <dbReference type="SAM" id="SignalP"/>
    </source>
</evidence>
<keyword evidence="1" id="KW-0732">Signal</keyword>
<comment type="caution">
    <text evidence="2">The sequence shown here is derived from an EMBL/GenBank/DDBJ whole genome shotgun (WGS) entry which is preliminary data.</text>
</comment>
<sequence>MSMSLSHVLLLVTLLATTAHTAPHIPGLSNRQNVQDRLVFCHFMMGIVSNRQSSADYDNDMKLAKAAGIDAFALNIGDNSDNEAYNKAQLKYAYDSAANNDMKVFISFDYNSYSPATSASDVGGLINTFGKEPAQLRIDDNKVFVSSFIGDGMNVDAIRTAAGMDIYFAPNLTPDLTHDASTIDGALNWVAWDTDGANKAPKSGQNVSVEQGDSKYYEWLGKDKGYIAPVSPWFSTHYGPEVSYSKNWVFPGDALWFNRWTSILKSPTSPRFLEIITWNDYGESHYIGPLASKHTDDGNSKWANDMPHNGWLDLAKPFIKAYKAGAKDANDSIEEEKLIYWYRPTLKSLDCSATDTTGERPDGADTLQDAVFVVALLKEAGRVTAKSGTNSKTFDAPAGASIWQIDMGVGAQEFGLERANGTVMSETSLRDVMDTCPCGLYNYNAFVGTVPAGSPDTLGADGLTAFTKGLKVSCPAEPSLPIRAGSS</sequence>
<protein>
    <submittedName>
        <fullName evidence="2">Alpha-1,3-glucanase/mutanase</fullName>
    </submittedName>
</protein>
<dbReference type="Gene3D" id="3.20.20.80">
    <property type="entry name" value="Glycosidases"/>
    <property type="match status" value="1"/>
</dbReference>
<dbReference type="InterPro" id="IPR005197">
    <property type="entry name" value="Glyco_hydro_71"/>
</dbReference>
<name>A0A9P4R244_9PLEO</name>
<dbReference type="Proteomes" id="UP000799444">
    <property type="component" value="Unassembled WGS sequence"/>
</dbReference>
<evidence type="ECO:0000313" key="2">
    <source>
        <dbReference type="EMBL" id="KAF2736730.1"/>
    </source>
</evidence>
<dbReference type="OrthoDB" id="3257981at2759"/>
<organism evidence="2 3">
    <name type="scientific">Polyplosphaeria fusca</name>
    <dbReference type="NCBI Taxonomy" id="682080"/>
    <lineage>
        <taxon>Eukaryota</taxon>
        <taxon>Fungi</taxon>
        <taxon>Dikarya</taxon>
        <taxon>Ascomycota</taxon>
        <taxon>Pezizomycotina</taxon>
        <taxon>Dothideomycetes</taxon>
        <taxon>Pleosporomycetidae</taxon>
        <taxon>Pleosporales</taxon>
        <taxon>Tetraplosphaeriaceae</taxon>
        <taxon>Polyplosphaeria</taxon>
    </lineage>
</organism>
<dbReference type="AlphaFoldDB" id="A0A9P4R244"/>
<proteinExistence type="predicted"/>